<dbReference type="InterPro" id="IPR004176">
    <property type="entry name" value="Clp_R_N"/>
</dbReference>
<dbReference type="CDD" id="cd00009">
    <property type="entry name" value="AAA"/>
    <property type="match status" value="1"/>
</dbReference>
<feature type="domain" description="Clp R" evidence="7">
    <location>
        <begin position="10"/>
        <end position="153"/>
    </location>
</feature>
<dbReference type="GO" id="GO:0034605">
    <property type="term" value="P:cellular response to heat"/>
    <property type="evidence" value="ECO:0007669"/>
    <property type="project" value="TreeGrafter"/>
</dbReference>
<dbReference type="InterPro" id="IPR019489">
    <property type="entry name" value="Clp_ATPase_C"/>
</dbReference>
<evidence type="ECO:0000256" key="2">
    <source>
        <dbReference type="ARBA" id="ARBA00022741"/>
    </source>
</evidence>
<feature type="compositionally biased region" description="Acidic residues" evidence="6">
    <location>
        <begin position="551"/>
        <end position="562"/>
    </location>
</feature>
<dbReference type="Proteomes" id="UP000316304">
    <property type="component" value="Unassembled WGS sequence"/>
</dbReference>
<evidence type="ECO:0000256" key="1">
    <source>
        <dbReference type="ARBA" id="ARBA00022737"/>
    </source>
</evidence>
<dbReference type="InterPro" id="IPR001270">
    <property type="entry name" value="ClpA/B"/>
</dbReference>
<evidence type="ECO:0000256" key="4">
    <source>
        <dbReference type="ARBA" id="ARBA00023186"/>
    </source>
</evidence>
<dbReference type="InterPro" id="IPR036628">
    <property type="entry name" value="Clp_N_dom_sf"/>
</dbReference>
<keyword evidence="1 5" id="KW-0677">Repeat</keyword>
<reference evidence="8 9" key="1">
    <citation type="submission" date="2019-02" db="EMBL/GenBank/DDBJ databases">
        <title>Deep-cultivation of Planctomycetes and their phenomic and genomic characterization uncovers novel biology.</title>
        <authorList>
            <person name="Wiegand S."/>
            <person name="Jogler M."/>
            <person name="Boedeker C."/>
            <person name="Pinto D."/>
            <person name="Vollmers J."/>
            <person name="Rivas-Marin E."/>
            <person name="Kohn T."/>
            <person name="Peeters S.H."/>
            <person name="Heuer A."/>
            <person name="Rast P."/>
            <person name="Oberbeckmann S."/>
            <person name="Bunk B."/>
            <person name="Jeske O."/>
            <person name="Meyerdierks A."/>
            <person name="Storesund J.E."/>
            <person name="Kallscheuer N."/>
            <person name="Luecker S."/>
            <person name="Lage O.M."/>
            <person name="Pohl T."/>
            <person name="Merkel B.J."/>
            <person name="Hornburger P."/>
            <person name="Mueller R.-W."/>
            <person name="Bruemmer F."/>
            <person name="Labrenz M."/>
            <person name="Spormann A.M."/>
            <person name="Op Den Camp H."/>
            <person name="Overmann J."/>
            <person name="Amann R."/>
            <person name="Jetten M.S.M."/>
            <person name="Mascher T."/>
            <person name="Medema M.H."/>
            <person name="Devos D.P."/>
            <person name="Kaster A.-K."/>
            <person name="Ovreas L."/>
            <person name="Rohde M."/>
            <person name="Galperin M.Y."/>
            <person name="Jogler C."/>
        </authorList>
    </citation>
    <scope>NUCLEOTIDE SEQUENCE [LARGE SCALE GENOMIC DNA]</scope>
    <source>
        <strain evidence="8 9">Pla52o</strain>
    </source>
</reference>
<protein>
    <submittedName>
        <fullName evidence="8">Chaperone protein ClpB</fullName>
    </submittedName>
</protein>
<dbReference type="SUPFAM" id="SSF52540">
    <property type="entry name" value="P-loop containing nucleoside triphosphate hydrolases"/>
    <property type="match status" value="2"/>
</dbReference>
<dbReference type="Pfam" id="PF10431">
    <property type="entry name" value="ClpB_D2-small"/>
    <property type="match status" value="1"/>
</dbReference>
<keyword evidence="4" id="KW-0143">Chaperone</keyword>
<dbReference type="SMART" id="SM01086">
    <property type="entry name" value="ClpB_D2-small"/>
    <property type="match status" value="1"/>
</dbReference>
<evidence type="ECO:0000256" key="3">
    <source>
        <dbReference type="ARBA" id="ARBA00022840"/>
    </source>
</evidence>
<dbReference type="FunFam" id="3.40.50.300:FF:000025">
    <property type="entry name" value="ATP-dependent Clp protease subunit"/>
    <property type="match status" value="1"/>
</dbReference>
<dbReference type="PANTHER" id="PTHR11638">
    <property type="entry name" value="ATP-DEPENDENT CLP PROTEASE"/>
    <property type="match status" value="1"/>
</dbReference>
<dbReference type="GO" id="GO:0005737">
    <property type="term" value="C:cytoplasm"/>
    <property type="evidence" value="ECO:0007669"/>
    <property type="project" value="TreeGrafter"/>
</dbReference>
<dbReference type="Pfam" id="PF17871">
    <property type="entry name" value="AAA_lid_9"/>
    <property type="match status" value="1"/>
</dbReference>
<evidence type="ECO:0000256" key="5">
    <source>
        <dbReference type="PROSITE-ProRule" id="PRU01251"/>
    </source>
</evidence>
<dbReference type="EMBL" id="SJPT01000004">
    <property type="protein sequence ID" value="TWU23429.1"/>
    <property type="molecule type" value="Genomic_DNA"/>
</dbReference>
<dbReference type="PROSITE" id="PS00870">
    <property type="entry name" value="CLPAB_1"/>
    <property type="match status" value="1"/>
</dbReference>
<dbReference type="GO" id="GO:0016887">
    <property type="term" value="F:ATP hydrolysis activity"/>
    <property type="evidence" value="ECO:0007669"/>
    <property type="project" value="InterPro"/>
</dbReference>
<dbReference type="Pfam" id="PF07724">
    <property type="entry name" value="AAA_2"/>
    <property type="match status" value="1"/>
</dbReference>
<feature type="region of interest" description="Disordered" evidence="6">
    <location>
        <begin position="521"/>
        <end position="563"/>
    </location>
</feature>
<proteinExistence type="predicted"/>
<organism evidence="8 9">
    <name type="scientific">Novipirellula galeiformis</name>
    <dbReference type="NCBI Taxonomy" id="2528004"/>
    <lineage>
        <taxon>Bacteria</taxon>
        <taxon>Pseudomonadati</taxon>
        <taxon>Planctomycetota</taxon>
        <taxon>Planctomycetia</taxon>
        <taxon>Pirellulales</taxon>
        <taxon>Pirellulaceae</taxon>
        <taxon>Novipirellula</taxon>
    </lineage>
</organism>
<dbReference type="InterPro" id="IPR050130">
    <property type="entry name" value="ClpA_ClpB"/>
</dbReference>
<name>A0A5C6CKS4_9BACT</name>
<keyword evidence="3" id="KW-0067">ATP-binding</keyword>
<evidence type="ECO:0000313" key="8">
    <source>
        <dbReference type="EMBL" id="TWU23429.1"/>
    </source>
</evidence>
<dbReference type="InterPro" id="IPR018368">
    <property type="entry name" value="ClpA/B_CS1"/>
</dbReference>
<dbReference type="NCBIfam" id="TIGR03345">
    <property type="entry name" value="VI_ClpV1"/>
    <property type="match status" value="1"/>
</dbReference>
<comment type="caution">
    <text evidence="8">The sequence shown here is derived from an EMBL/GenBank/DDBJ whole genome shotgun (WGS) entry which is preliminary data.</text>
</comment>
<dbReference type="GO" id="GO:0005524">
    <property type="term" value="F:ATP binding"/>
    <property type="evidence" value="ECO:0007669"/>
    <property type="project" value="UniProtKB-KW"/>
</dbReference>
<dbReference type="InterPro" id="IPR003959">
    <property type="entry name" value="ATPase_AAA_core"/>
</dbReference>
<dbReference type="PANTHER" id="PTHR11638:SF184">
    <property type="entry name" value="ATPASE WITH CHAPERONE ACTIVITY"/>
    <property type="match status" value="1"/>
</dbReference>
<dbReference type="AlphaFoldDB" id="A0A5C6CKS4"/>
<dbReference type="InterPro" id="IPR017729">
    <property type="entry name" value="ATPase_T6SS_ClpV1"/>
</dbReference>
<dbReference type="SMART" id="SM00382">
    <property type="entry name" value="AAA"/>
    <property type="match status" value="2"/>
</dbReference>
<dbReference type="PROSITE" id="PS51903">
    <property type="entry name" value="CLP_R"/>
    <property type="match status" value="1"/>
</dbReference>
<dbReference type="CDD" id="cd19499">
    <property type="entry name" value="RecA-like_ClpB_Hsp104-like"/>
    <property type="match status" value="1"/>
</dbReference>
<keyword evidence="9" id="KW-1185">Reference proteome</keyword>
<dbReference type="OrthoDB" id="9803641at2"/>
<dbReference type="FunFam" id="3.40.50.300:FF:000010">
    <property type="entry name" value="Chaperone clpB 1, putative"/>
    <property type="match status" value="1"/>
</dbReference>
<accession>A0A5C6CKS4</accession>
<dbReference type="InterPro" id="IPR041546">
    <property type="entry name" value="ClpA/ClpB_AAA_lid"/>
</dbReference>
<dbReference type="Gene3D" id="3.40.50.300">
    <property type="entry name" value="P-loop containing nucleotide triphosphate hydrolases"/>
    <property type="match status" value="3"/>
</dbReference>
<dbReference type="SUPFAM" id="SSF81923">
    <property type="entry name" value="Double Clp-N motif"/>
    <property type="match status" value="1"/>
</dbReference>
<dbReference type="Gene3D" id="1.10.8.60">
    <property type="match status" value="1"/>
</dbReference>
<gene>
    <name evidence="8" type="primary">clpB</name>
    <name evidence="8" type="ORF">Pla52o_29650</name>
</gene>
<feature type="compositionally biased region" description="Low complexity" evidence="6">
    <location>
        <begin position="176"/>
        <end position="185"/>
    </location>
</feature>
<dbReference type="Pfam" id="PF00004">
    <property type="entry name" value="AAA"/>
    <property type="match status" value="1"/>
</dbReference>
<feature type="region of interest" description="Disordered" evidence="6">
    <location>
        <begin position="161"/>
        <end position="187"/>
    </location>
</feature>
<evidence type="ECO:0000313" key="9">
    <source>
        <dbReference type="Proteomes" id="UP000316304"/>
    </source>
</evidence>
<evidence type="ECO:0000256" key="6">
    <source>
        <dbReference type="SAM" id="MobiDB-lite"/>
    </source>
</evidence>
<dbReference type="InterPro" id="IPR027417">
    <property type="entry name" value="P-loop_NTPase"/>
</dbReference>
<keyword evidence="2" id="KW-0547">Nucleotide-binding</keyword>
<evidence type="ECO:0000259" key="7">
    <source>
        <dbReference type="PROSITE" id="PS51903"/>
    </source>
</evidence>
<dbReference type="RefSeq" id="WP_146595136.1">
    <property type="nucleotide sequence ID" value="NZ_SJPT01000004.1"/>
</dbReference>
<dbReference type="Gene3D" id="1.10.1780.10">
    <property type="entry name" value="Clp, N-terminal domain"/>
    <property type="match status" value="1"/>
</dbReference>
<sequence length="924" mass="101671">MSEISRVALFGKLNSLGYKAIEGATTFCKLRGNPYVELVHWFHQLLQHSGSDLHEILRHFELDPARVAKDLVESLDRLPRGASSISDLSPHIEEAVERGWVYGTLMFDQAQVRTGFLVIGILKTKTLANVLYGISGEFKKVKIDELTEKFREIVRKSPEEELAASDSKGVGGGASPGESSGAMSSPQMGKQEALSQYAVDLTQRALDGKIDPIVGRDEEIRQIVDILMRRRQNNPILTGEAGVGKTAVVEGFALRIAAGDVPPQLKEVRLLMLDVGLLQAGASMKGEFENRLRQVIEEVQASEKPIILFIDEAHTLVGAGGAAGTGDAANLLKPALARGELRTVAATTWAEYKKHIEKDPALTRRFQTVQIAEPSEKKAILMMRGLASTLEAHHRVQLLDEAIEAAVELSHRYIPARQLPDKAVSLLDTACARVAISQHAVPAEVDDCRKRIAALETEMQIIERERTVGVDTEQREAVTTSLLEQEHKRLEILEQRWEAEKTLVDQILELRSQLRAHTGKVDLPLPTDASAEAQPPTEKADAKKQTPAETEVGETEPQEPFDVEQTRNALRAAQQELADLQGESPLILPTVDQQAVGCVVQDWTGIPVGRMVKNELETVLNLADNLEQRIIGQRHALEMISSRIQTSRAGMDNPQKPIGVFMLAGTSGVGKTETALALAEALYGGEQNVITINMSEFQEAHTVSTLKGAPPGYVGYGEGGILTEAVRRRPYSVVLLDEVEKAHPDVHEIFFQVFDKGWMEDGEGRKIDFKNTLILLTTNAGTELIMNLCADPDLMPGPEGIAKALREPLLKVFPPALLGRLVVIPYYPLSDEMIGAITRLQLGRIQKRVQTNHRVPLTYDDDVIRLIASRCTELESGGRMIDAILTNTLLPAISQEFLKRMIQAKPISKVHISVAAEEFAYDFS</sequence>
<dbReference type="PRINTS" id="PR00300">
    <property type="entry name" value="CLPPROTEASEA"/>
</dbReference>
<dbReference type="InterPro" id="IPR003593">
    <property type="entry name" value="AAA+_ATPase"/>
</dbReference>